<dbReference type="AlphaFoldDB" id="A0A6C0UN86"/>
<protein>
    <submittedName>
        <fullName evidence="1">Uncharacterized protein</fullName>
    </submittedName>
</protein>
<accession>A0A6C0UN86</accession>
<evidence type="ECO:0000313" key="1">
    <source>
        <dbReference type="EMBL" id="QIB75359.1"/>
    </source>
</evidence>
<proteinExistence type="predicted"/>
<reference evidence="1 2" key="1">
    <citation type="submission" date="2020-02" db="EMBL/GenBank/DDBJ databases">
        <title>Whole genome sequence of Halogeometricum borinquense strain wsp4.</title>
        <authorList>
            <person name="Verma D.K."/>
            <person name="Gopal K."/>
            <person name="Prasad E.S."/>
        </authorList>
    </citation>
    <scope>NUCLEOTIDE SEQUENCE [LARGE SCALE GENOMIC DNA]</scope>
    <source>
        <strain evidence="2">wsp4</strain>
    </source>
</reference>
<dbReference type="Proteomes" id="UP000465846">
    <property type="component" value="Chromosome"/>
</dbReference>
<evidence type="ECO:0000313" key="2">
    <source>
        <dbReference type="Proteomes" id="UP000465846"/>
    </source>
</evidence>
<name>A0A6C0UN86_9EURY</name>
<dbReference type="EMBL" id="CP048739">
    <property type="protein sequence ID" value="QIB75359.1"/>
    <property type="molecule type" value="Genomic_DNA"/>
</dbReference>
<sequence>MTEPNLEDRPDLSKLNYSHEKLLELWEGNQNTRGIRDILRDEGRLCGEEIADKLEDAYFAYGKKTIQHDILPKMRTLLEGQHIITVEAVPGEHGKITKKEWVLR</sequence>
<dbReference type="RefSeq" id="WP_163487139.1">
    <property type="nucleotide sequence ID" value="NZ_CP048739.1"/>
</dbReference>
<organism evidence="1 2">
    <name type="scientific">Halogeometricum borinquense</name>
    <dbReference type="NCBI Taxonomy" id="60847"/>
    <lineage>
        <taxon>Archaea</taxon>
        <taxon>Methanobacteriati</taxon>
        <taxon>Methanobacteriota</taxon>
        <taxon>Stenosarchaea group</taxon>
        <taxon>Halobacteria</taxon>
        <taxon>Halobacteriales</taxon>
        <taxon>Haloferacaceae</taxon>
        <taxon>Halogeometricum</taxon>
    </lineage>
</organism>
<gene>
    <name evidence="1" type="ORF">G3I44_14310</name>
</gene>
<dbReference type="GeneID" id="44080597"/>